<dbReference type="AlphaFoldDB" id="A0A7K1J673"/>
<dbReference type="InterPro" id="IPR045931">
    <property type="entry name" value="DUF6350"/>
</dbReference>
<feature type="transmembrane region" description="Helical" evidence="2">
    <location>
        <begin position="12"/>
        <end position="39"/>
    </location>
</feature>
<gene>
    <name evidence="3" type="ORF">GSD1FS_1519</name>
</gene>
<feature type="region of interest" description="Disordered" evidence="1">
    <location>
        <begin position="411"/>
        <end position="453"/>
    </location>
</feature>
<dbReference type="EMBL" id="WNLP01000008">
    <property type="protein sequence ID" value="MUH60166.1"/>
    <property type="molecule type" value="Genomic_DNA"/>
</dbReference>
<feature type="transmembrane region" description="Helical" evidence="2">
    <location>
        <begin position="99"/>
        <end position="117"/>
    </location>
</feature>
<feature type="transmembrane region" description="Helical" evidence="2">
    <location>
        <begin position="382"/>
        <end position="402"/>
    </location>
</feature>
<feature type="transmembrane region" description="Helical" evidence="2">
    <location>
        <begin position="71"/>
        <end position="93"/>
    </location>
</feature>
<keyword evidence="2" id="KW-0472">Membrane</keyword>
<evidence type="ECO:0000313" key="4">
    <source>
        <dbReference type="Proteomes" id="UP000487882"/>
    </source>
</evidence>
<proteinExistence type="predicted"/>
<evidence type="ECO:0000256" key="1">
    <source>
        <dbReference type="SAM" id="MobiDB-lite"/>
    </source>
</evidence>
<keyword evidence="2" id="KW-1133">Transmembrane helix</keyword>
<keyword evidence="4" id="KW-1185">Reference proteome</keyword>
<accession>A0A7K1J673</accession>
<dbReference type="RefSeq" id="WP_155589026.1">
    <property type="nucleotide sequence ID" value="NZ_WNLP01000008.1"/>
</dbReference>
<sequence length="453" mass="49874">MMKRITPWLKGIVAPLIAMLIFAVPIGVFMALALLVFAMEEGGETMSSLALPLTRVIVLLSQGVGMHAGAIVLSITPLLLTCLMILLIRAVYSRFSTDLPAYIVGVIVWMLLCIWCGQEQQIKILDSNMMIACKSAIVFTLGFAWRALPDSEIAHRAIEYCRDHISAPVRSSIRVGIRLAIRTLAVMLTCGLLTLISWICLDHANMRAMFEALQMNLGSQILMCVIALAWLPNLCLWAMSWLFSGGFHIGEAATYSLWSKQIHELPQLPIFGLFPNPVDNANIRLCLMAIPIIIGFVLGLLTLLLHRGFHLRGIDPQQPVDWRNMLLSFAYPVGSFCITAALISLLSSLLYWISDGALGTGRLAHVGVDVMQSSNVTARPCAIGLGLAWICAIVIAAVRSLIRMILANRKPLETSSTEEPADSEDDEHEHKETPHTPRVVNSTPREKEMQGDD</sequence>
<name>A0A7K1J673_9BIFI</name>
<comment type="caution">
    <text evidence="3">The sequence shown here is derived from an EMBL/GenBank/DDBJ whole genome shotgun (WGS) entry which is preliminary data.</text>
</comment>
<dbReference type="Proteomes" id="UP000487882">
    <property type="component" value="Unassembled WGS sequence"/>
</dbReference>
<feature type="transmembrane region" description="Helical" evidence="2">
    <location>
        <begin position="281"/>
        <end position="305"/>
    </location>
</feature>
<feature type="compositionally biased region" description="Basic and acidic residues" evidence="1">
    <location>
        <begin position="444"/>
        <end position="453"/>
    </location>
</feature>
<keyword evidence="2" id="KW-0812">Transmembrane</keyword>
<feature type="transmembrane region" description="Helical" evidence="2">
    <location>
        <begin position="179"/>
        <end position="201"/>
    </location>
</feature>
<evidence type="ECO:0000313" key="3">
    <source>
        <dbReference type="EMBL" id="MUH60166.1"/>
    </source>
</evidence>
<evidence type="ECO:0000256" key="2">
    <source>
        <dbReference type="SAM" id="Phobius"/>
    </source>
</evidence>
<protein>
    <submittedName>
        <fullName evidence="3">Permease</fullName>
    </submittedName>
</protein>
<feature type="transmembrane region" description="Helical" evidence="2">
    <location>
        <begin position="221"/>
        <end position="243"/>
    </location>
</feature>
<reference evidence="3 4" key="1">
    <citation type="submission" date="2019-09" db="EMBL/GenBank/DDBJ databases">
        <title>Bifidobacterium canis sp. nov., isolated from the digestive tract of German Shepherd dog puppy.</title>
        <authorList>
            <person name="Bunesova V."/>
        </authorList>
    </citation>
    <scope>NUCLEOTIDE SEQUENCE [LARGE SCALE GENOMIC DNA]</scope>
    <source>
        <strain evidence="3 4">GSD1FS</strain>
    </source>
</reference>
<dbReference type="Pfam" id="PF19877">
    <property type="entry name" value="DUF6350"/>
    <property type="match status" value="1"/>
</dbReference>
<organism evidence="3 4">
    <name type="scientific">Bifidobacterium canis</name>
    <dbReference type="NCBI Taxonomy" id="2610880"/>
    <lineage>
        <taxon>Bacteria</taxon>
        <taxon>Bacillati</taxon>
        <taxon>Actinomycetota</taxon>
        <taxon>Actinomycetes</taxon>
        <taxon>Bifidobacteriales</taxon>
        <taxon>Bifidobacteriaceae</taxon>
        <taxon>Bifidobacterium</taxon>
    </lineage>
</organism>
<feature type="transmembrane region" description="Helical" evidence="2">
    <location>
        <begin position="326"/>
        <end position="353"/>
    </location>
</feature>